<dbReference type="RefSeq" id="WP_092224502.1">
    <property type="nucleotide sequence ID" value="NZ_FNJI01000025.1"/>
</dbReference>
<dbReference type="Gene3D" id="3.40.50.620">
    <property type="entry name" value="HUPs"/>
    <property type="match status" value="1"/>
</dbReference>
<dbReference type="GO" id="GO:0005524">
    <property type="term" value="F:ATP binding"/>
    <property type="evidence" value="ECO:0007669"/>
    <property type="project" value="UniProtKB-KW"/>
</dbReference>
<evidence type="ECO:0000313" key="6">
    <source>
        <dbReference type="Proteomes" id="UP000199073"/>
    </source>
</evidence>
<sequence length="156" mass="16825">MSERILVPLDGSKLGEAALAYIQGLIARLGPGEQVALTLLNVITAEWHTVNLRGGEMVSVPYTDRELGEMKKSARIYLENVSAGLTQKNVSISCQVSVSENPAEEIIRVEKEIDADLVAMSTHGRSGLSRFAFGSVADKVMRGGSVPVLMVRAKEK</sequence>
<dbReference type="PANTHER" id="PTHR46268:SF27">
    <property type="entry name" value="UNIVERSAL STRESS PROTEIN RV2623"/>
    <property type="match status" value="1"/>
</dbReference>
<feature type="domain" description="UspA" evidence="4">
    <location>
        <begin position="1"/>
        <end position="152"/>
    </location>
</feature>
<dbReference type="InterPro" id="IPR014729">
    <property type="entry name" value="Rossmann-like_a/b/a_fold"/>
</dbReference>
<evidence type="ECO:0000256" key="1">
    <source>
        <dbReference type="ARBA" id="ARBA00008791"/>
    </source>
</evidence>
<evidence type="ECO:0000256" key="3">
    <source>
        <dbReference type="ARBA" id="ARBA00022840"/>
    </source>
</evidence>
<dbReference type="AlphaFoldDB" id="A0A1H0TMF9"/>
<keyword evidence="6" id="KW-1185">Reference proteome</keyword>
<dbReference type="CDD" id="cd00293">
    <property type="entry name" value="USP-like"/>
    <property type="match status" value="1"/>
</dbReference>
<dbReference type="Pfam" id="PF00582">
    <property type="entry name" value="Usp"/>
    <property type="match status" value="1"/>
</dbReference>
<dbReference type="OrthoDB" id="9808582at2"/>
<accession>A0A1H0TMF9</accession>
<dbReference type="SUPFAM" id="SSF52402">
    <property type="entry name" value="Adenine nucleotide alpha hydrolases-like"/>
    <property type="match status" value="1"/>
</dbReference>
<dbReference type="InterPro" id="IPR006016">
    <property type="entry name" value="UspA"/>
</dbReference>
<keyword evidence="3" id="KW-0067">ATP-binding</keyword>
<dbReference type="InterPro" id="IPR006015">
    <property type="entry name" value="Universal_stress_UspA"/>
</dbReference>
<gene>
    <name evidence="5" type="ORF">SAMN05660330_03135</name>
</gene>
<dbReference type="PRINTS" id="PR01438">
    <property type="entry name" value="UNVRSLSTRESS"/>
</dbReference>
<protein>
    <submittedName>
        <fullName evidence="5">Nucleotide-binding universal stress protein, UspA family</fullName>
    </submittedName>
</protein>
<dbReference type="Proteomes" id="UP000199073">
    <property type="component" value="Unassembled WGS sequence"/>
</dbReference>
<organism evidence="5 6">
    <name type="scientific">Desulforhopalus singaporensis</name>
    <dbReference type="NCBI Taxonomy" id="91360"/>
    <lineage>
        <taxon>Bacteria</taxon>
        <taxon>Pseudomonadati</taxon>
        <taxon>Thermodesulfobacteriota</taxon>
        <taxon>Desulfobulbia</taxon>
        <taxon>Desulfobulbales</taxon>
        <taxon>Desulfocapsaceae</taxon>
        <taxon>Desulforhopalus</taxon>
    </lineage>
</organism>
<proteinExistence type="inferred from homology"/>
<name>A0A1H0TMF9_9BACT</name>
<reference evidence="5 6" key="1">
    <citation type="submission" date="2016-10" db="EMBL/GenBank/DDBJ databases">
        <authorList>
            <person name="de Groot N.N."/>
        </authorList>
    </citation>
    <scope>NUCLEOTIDE SEQUENCE [LARGE SCALE GENOMIC DNA]</scope>
    <source>
        <strain evidence="5 6">DSM 12130</strain>
    </source>
</reference>
<dbReference type="STRING" id="91360.SAMN05660330_03135"/>
<evidence type="ECO:0000256" key="2">
    <source>
        <dbReference type="ARBA" id="ARBA00022741"/>
    </source>
</evidence>
<dbReference type="EMBL" id="FNJI01000025">
    <property type="protein sequence ID" value="SDP54716.1"/>
    <property type="molecule type" value="Genomic_DNA"/>
</dbReference>
<dbReference type="PANTHER" id="PTHR46268">
    <property type="entry name" value="STRESS RESPONSE PROTEIN NHAX"/>
    <property type="match status" value="1"/>
</dbReference>
<comment type="similarity">
    <text evidence="1">Belongs to the universal stress protein A family.</text>
</comment>
<keyword evidence="2" id="KW-0547">Nucleotide-binding</keyword>
<evidence type="ECO:0000259" key="4">
    <source>
        <dbReference type="Pfam" id="PF00582"/>
    </source>
</evidence>
<evidence type="ECO:0000313" key="5">
    <source>
        <dbReference type="EMBL" id="SDP54716.1"/>
    </source>
</evidence>